<keyword evidence="6" id="KW-0135">Cellulose biosynthesis</keyword>
<name>E8M1W8_PHOS4</name>
<dbReference type="UniPathway" id="UPA00694"/>
<proteinExistence type="predicted"/>
<gene>
    <name evidence="9" type="ORF">VISI1226_01955</name>
</gene>
<dbReference type="PRINTS" id="PR01441">
    <property type="entry name" value="CELLSNTHASEC"/>
</dbReference>
<dbReference type="Proteomes" id="UP000006228">
    <property type="component" value="Unassembled WGS sequence"/>
</dbReference>
<protein>
    <recommendedName>
        <fullName evidence="8">Cellulose synthase operon C C-terminal domain-containing protein</fullName>
    </recommendedName>
</protein>
<comment type="function">
    <text evidence="1">Required for maximal bacterial cellulose synthesis.</text>
</comment>
<dbReference type="SMART" id="SM00028">
    <property type="entry name" value="TPR"/>
    <property type="match status" value="6"/>
</dbReference>
<dbReference type="InterPro" id="IPR003921">
    <property type="entry name" value="Cell_synth_C"/>
</dbReference>
<dbReference type="InterPro" id="IPR008410">
    <property type="entry name" value="BCSC_C"/>
</dbReference>
<feature type="repeat" description="TPR" evidence="7">
    <location>
        <begin position="423"/>
        <end position="456"/>
    </location>
</feature>
<evidence type="ECO:0000256" key="2">
    <source>
        <dbReference type="ARBA" id="ARBA00005186"/>
    </source>
</evidence>
<accession>E8M1W8</accession>
<dbReference type="GO" id="GO:0030244">
    <property type="term" value="P:cellulose biosynthetic process"/>
    <property type="evidence" value="ECO:0007669"/>
    <property type="project" value="UniProtKB-KW"/>
</dbReference>
<reference evidence="9 10" key="1">
    <citation type="journal article" date="2012" name="Int. J. Syst. Evol. Microbiol.">
        <title>Vibrio caribbeanicus sp. nov., isolated from the marine sponge Scleritoderma cyanea.</title>
        <authorList>
            <person name="Hoffmann M."/>
            <person name="Monday S.R."/>
            <person name="Allard M.W."/>
            <person name="Strain E.A."/>
            <person name="Whittaker P."/>
            <person name="Naum M."/>
            <person name="McCarthy P.J."/>
            <person name="Lopez J.V."/>
            <person name="Fischer M."/>
            <person name="Brown E.W."/>
        </authorList>
    </citation>
    <scope>NUCLEOTIDE SEQUENCE [LARGE SCALE GENOMIC DNA]</scope>
    <source>
        <strain evidence="10">DSMZ 21326</strain>
    </source>
</reference>
<dbReference type="PANTHER" id="PTHR45586:SF1">
    <property type="entry name" value="LIPOPOLYSACCHARIDE ASSEMBLY PROTEIN B"/>
    <property type="match status" value="1"/>
</dbReference>
<evidence type="ECO:0000256" key="7">
    <source>
        <dbReference type="PROSITE-ProRule" id="PRU00339"/>
    </source>
</evidence>
<dbReference type="PROSITE" id="PS50005">
    <property type="entry name" value="TPR"/>
    <property type="match status" value="3"/>
</dbReference>
<organism evidence="9 10">
    <name type="scientific">Vibrio sinaloensis DSM 21326</name>
    <dbReference type="NCBI Taxonomy" id="945550"/>
    <lineage>
        <taxon>Bacteria</taxon>
        <taxon>Pseudomonadati</taxon>
        <taxon>Pseudomonadota</taxon>
        <taxon>Gammaproteobacteria</taxon>
        <taxon>Vibrionales</taxon>
        <taxon>Vibrionaceae</taxon>
        <taxon>Vibrio</taxon>
        <taxon>Vibrio oreintalis group</taxon>
    </lineage>
</organism>
<dbReference type="Pfam" id="PF13432">
    <property type="entry name" value="TPR_16"/>
    <property type="match status" value="2"/>
</dbReference>
<evidence type="ECO:0000256" key="3">
    <source>
        <dbReference type="ARBA" id="ARBA00022729"/>
    </source>
</evidence>
<dbReference type="InterPro" id="IPR051012">
    <property type="entry name" value="CellSynth/LPSAsmb/PSIAsmb"/>
</dbReference>
<dbReference type="eggNOG" id="COG4783">
    <property type="taxonomic scope" value="Bacteria"/>
</dbReference>
<dbReference type="InterPro" id="IPR019734">
    <property type="entry name" value="TPR_rpt"/>
</dbReference>
<evidence type="ECO:0000313" key="9">
    <source>
        <dbReference type="EMBL" id="EGA71982.1"/>
    </source>
</evidence>
<dbReference type="InterPro" id="IPR011990">
    <property type="entry name" value="TPR-like_helical_dom_sf"/>
</dbReference>
<dbReference type="GO" id="GO:0006011">
    <property type="term" value="P:UDP-alpha-D-glucose metabolic process"/>
    <property type="evidence" value="ECO:0007669"/>
    <property type="project" value="InterPro"/>
</dbReference>
<feature type="domain" description="Cellulose synthase operon C C-terminal" evidence="8">
    <location>
        <begin position="923"/>
        <end position="1236"/>
    </location>
</feature>
<dbReference type="PANTHER" id="PTHR45586">
    <property type="entry name" value="TPR REPEAT-CONTAINING PROTEIN PA4667"/>
    <property type="match status" value="1"/>
</dbReference>
<dbReference type="Pfam" id="PF05420">
    <property type="entry name" value="BCSC_C"/>
    <property type="match status" value="1"/>
</dbReference>
<dbReference type="GO" id="GO:0019867">
    <property type="term" value="C:outer membrane"/>
    <property type="evidence" value="ECO:0007669"/>
    <property type="project" value="InterPro"/>
</dbReference>
<keyword evidence="4" id="KW-0677">Repeat</keyword>
<dbReference type="AlphaFoldDB" id="E8M1W8"/>
<dbReference type="Gene3D" id="1.25.40.10">
    <property type="entry name" value="Tetratricopeptide repeat domain"/>
    <property type="match status" value="3"/>
</dbReference>
<evidence type="ECO:0000313" key="10">
    <source>
        <dbReference type="Proteomes" id="UP000006228"/>
    </source>
</evidence>
<keyword evidence="3" id="KW-0732">Signal</keyword>
<evidence type="ECO:0000256" key="1">
    <source>
        <dbReference type="ARBA" id="ARBA00003476"/>
    </source>
</evidence>
<feature type="repeat" description="TPR" evidence="7">
    <location>
        <begin position="341"/>
        <end position="374"/>
    </location>
</feature>
<sequence length="1255" mass="140841">MERAMSIVRRVAWLIPLVTMTSGINVAQASYAAPLSKEQLAAVYQPVSLVQFSTSLARVDSVDWLIGQLKLADAVGRDDIVESTLEQLFAVEESNLTGLFYQANMFLKRQQADLAQQTYQQLNKQAPDSPQAQNLRMILSLNGEKKADYQRAKLLAKSGRYDEAVQAYQGLFPHGMPSAALQLEYLQLISNFEGNWSKVKRGLERLNADYPGVPKFQLALADHIRKQNPGDSWILATYQTLALSIGTGKSAATSWLRALEQLPISQQVVEQYAILASYYPSDLEIQQAYNDAGKRWMMEQELRKDPTYLAKLKGLKLLEQGKTTQAEQQLRYALTTRPNEPEILGGLGKVYLRQGLQQKALAYFKRAQANDQNPDNASKWSSLIEASQYWALLDQGDVFTRQEKFKQAESAYRKAAQVDNSEPYAYVSLGALYLSQQNFVAADKAYSQAIKRDKLNGSALGGRLDVRIEQRDLQGAQSLANRYSSAQKKVVAAKIESIESELILARLRVAIANDDQVAMEEAVNDLIALQPTSPWLRLDIADVVRSMGDKPRAAELMTEWARDNREPEMVFAYAIFLAQESQLEQAISVLESVPKPDRTPSMQRNLTRLKLDAELQHLSVRYQVSPDSMIALLTHLESKYAGQILPLARIVGAWVEIELPDKAMRIYRTISSSPQWSVEERLAYGNMMVSLNQYEDFDHWYQSLDIGSADQEISASAALQFDELKTRRTLSQANLLMAQQQAEQAIPLYSQVQEEPEPFKTQAQIGMLRATALIGDERSSHDLHLLLSQKRHDLTSEQLITVATLFNELGYKSEANELNRLLDETKQVDTFTYRNSLALAMRNQQWLLAEERAYQALNSDRIVKSSQPEQASQESPSLRELYDSADDYWLTQNVKADIDKMRDRSDGHILVGWDYSARDGLNTSNQVPIEARIPVQSLDGHLLLRADYVSIDSGELEYYQKSTDSNETIFSNDAQGFALGVGWQAEDWQVDLGTTPVGFDHTTWVGGISLAGKLGEFGWRAEASRRPETSSMLSYAGMTVPSGTEDPAGTKWGGVVRSGVSLSSSWDIGGPYGFWSSAQYHVLNGEKVADNTRLGLLGGAYYKLIANDDQRLSIGSNLIYLGYDKNLGEYSLHHGGYYSPQSYVSLSLPVNYYGRYLNSWSYQLSGSISNSWTVEDAPYLTQETGSERGGGFGASLQAALEKRVGKRWYLGAELDLQRSEFYTPNHFMLYAKYTFNDRWQPIGYPPAVPQLYSQF</sequence>
<feature type="repeat" description="TPR" evidence="7">
    <location>
        <begin position="389"/>
        <end position="422"/>
    </location>
</feature>
<comment type="caution">
    <text evidence="9">The sequence shown here is derived from an EMBL/GenBank/DDBJ whole genome shotgun (WGS) entry which is preliminary data.</text>
</comment>
<dbReference type="EMBL" id="AEVT01000008">
    <property type="protein sequence ID" value="EGA71982.1"/>
    <property type="molecule type" value="Genomic_DNA"/>
</dbReference>
<comment type="pathway">
    <text evidence="2">Glycan metabolism; bacterial cellulose biosynthesis.</text>
</comment>
<evidence type="ECO:0000259" key="8">
    <source>
        <dbReference type="Pfam" id="PF05420"/>
    </source>
</evidence>
<evidence type="ECO:0000256" key="5">
    <source>
        <dbReference type="ARBA" id="ARBA00022803"/>
    </source>
</evidence>
<evidence type="ECO:0000256" key="4">
    <source>
        <dbReference type="ARBA" id="ARBA00022737"/>
    </source>
</evidence>
<evidence type="ECO:0000256" key="6">
    <source>
        <dbReference type="ARBA" id="ARBA00022916"/>
    </source>
</evidence>
<keyword evidence="5 7" id="KW-0802">TPR repeat</keyword>
<dbReference type="eggNOG" id="COG0457">
    <property type="taxonomic scope" value="Bacteria"/>
</dbReference>
<dbReference type="SUPFAM" id="SSF48452">
    <property type="entry name" value="TPR-like"/>
    <property type="match status" value="2"/>
</dbReference>